<organism evidence="1 2">
    <name type="scientific">Vibrio ruber (strain DSM 16370 / JCM 11486 / BCRC 17186 / CECT 7878 / LMG 23124 / VR1)</name>
    <dbReference type="NCBI Taxonomy" id="1123498"/>
    <lineage>
        <taxon>Bacteria</taxon>
        <taxon>Pseudomonadati</taxon>
        <taxon>Pseudomonadota</taxon>
        <taxon>Gammaproteobacteria</taxon>
        <taxon>Vibrionales</taxon>
        <taxon>Vibrionaceae</taxon>
        <taxon>Vibrio</taxon>
    </lineage>
</organism>
<accession>A0A1R4LU29</accession>
<evidence type="ECO:0000313" key="1">
    <source>
        <dbReference type="EMBL" id="SJN60101.1"/>
    </source>
</evidence>
<sequence>MKHEIKYRNSMTGGIVCQVGNISIFIDEIKRINGGEWLALHSFHGDIIGMAEGQQADDIEAQFNG</sequence>
<dbReference type="AlphaFoldDB" id="A0A1R4LU29"/>
<reference evidence="2" key="1">
    <citation type="submission" date="2017-02" db="EMBL/GenBank/DDBJ databases">
        <authorList>
            <person name="Rodrigo-Torres L."/>
            <person name="Arahal R.D."/>
            <person name="Lucena T."/>
        </authorList>
    </citation>
    <scope>NUCLEOTIDE SEQUENCE [LARGE SCALE GENOMIC DNA]</scope>
    <source>
        <strain evidence="2">CECT 7878</strain>
    </source>
</reference>
<keyword evidence="2" id="KW-1185">Reference proteome</keyword>
<dbReference type="RefSeq" id="WP_038182610.1">
    <property type="nucleotide sequence ID" value="NZ_FULE01000092.1"/>
</dbReference>
<dbReference type="OrthoDB" id="5879052at2"/>
<dbReference type="EMBL" id="FULE01000092">
    <property type="protein sequence ID" value="SJN60101.1"/>
    <property type="molecule type" value="Genomic_DNA"/>
</dbReference>
<dbReference type="STRING" id="1123498.VR7878_04005"/>
<gene>
    <name evidence="1" type="ORF">VR7878_04005</name>
</gene>
<dbReference type="Proteomes" id="UP000188276">
    <property type="component" value="Unassembled WGS sequence"/>
</dbReference>
<protein>
    <submittedName>
        <fullName evidence="1">Uncharacterized protein</fullName>
    </submittedName>
</protein>
<name>A0A1R4LU29_VIBR1</name>
<evidence type="ECO:0000313" key="2">
    <source>
        <dbReference type="Proteomes" id="UP000188276"/>
    </source>
</evidence>
<proteinExistence type="predicted"/>